<reference evidence="10" key="1">
    <citation type="submission" date="2015-12" db="EMBL/GenBank/DDBJ databases">
        <authorList>
            <person name="Lauer A."/>
            <person name="Humrighouse B."/>
            <person name="Loparev V."/>
            <person name="Shewmaker P.L."/>
            <person name="Whitney A.M."/>
            <person name="McLaughlin R.W."/>
        </authorList>
    </citation>
    <scope>NUCLEOTIDE SEQUENCE [LARGE SCALE GENOMIC DNA]</scope>
    <source>
        <strain evidence="10">LMG 26678</strain>
    </source>
</reference>
<name>A0A0U2XA33_9ENTE</name>
<dbReference type="InterPro" id="IPR020846">
    <property type="entry name" value="MFS_dom"/>
</dbReference>
<feature type="transmembrane region" description="Helical" evidence="7">
    <location>
        <begin position="166"/>
        <end position="184"/>
    </location>
</feature>
<feature type="transmembrane region" description="Helical" evidence="7">
    <location>
        <begin position="72"/>
        <end position="92"/>
    </location>
</feature>
<dbReference type="STRING" id="118060.ATZ35_00545"/>
<gene>
    <name evidence="9" type="ORF">ATZ35_00545</name>
</gene>
<dbReference type="EMBL" id="CP013655">
    <property type="protein sequence ID" value="ALS35697.1"/>
    <property type="molecule type" value="Genomic_DNA"/>
</dbReference>
<sequence length="421" mass="45577">MMGKVNKNILYLVLGQVISVFGGAILRFALSLYVLDKTGRADIFATILAISSIPVLFAPIGGAIADRFDRRLLMVLMDITNAVLAVILFFILGLTDSIVMIGLLLFLLSIVGSFDTPVVTASIPLLVKKDQLEQINGLVNAVLSMSNVVAPIIGGILYSILGAQKLIVGSAVFFILAAIIETFLRIPFEKRPMESGVLSTLTGDLKDGFREVRNNRIIFNSILIAALINFTLSAFFIVGVPIVLRVVLQASDTVYGIGLSVISLSTILGAIFTGIFTKKLRINNLYKMFTLSGLLLILMNVGLMFAGNPMGNMIGFAVFIITGIPIGMMMSLISIYLISMVQRITPKENIGKIMATIMAVSQCAVPVGQIIIGFLFKTTTTNVFFQVMIVAVSVLLVSGLCWYLFKNSTDDEIGEVSYSKE</sequence>
<dbReference type="PRINTS" id="PR01988">
    <property type="entry name" value="EXPORTERBACE"/>
</dbReference>
<keyword evidence="10" id="KW-1185">Reference proteome</keyword>
<keyword evidence="3" id="KW-1003">Cell membrane</keyword>
<dbReference type="InterPro" id="IPR011701">
    <property type="entry name" value="MFS"/>
</dbReference>
<dbReference type="Gene3D" id="1.20.1250.20">
    <property type="entry name" value="MFS general substrate transporter like domains"/>
    <property type="match status" value="1"/>
</dbReference>
<keyword evidence="5 7" id="KW-1133">Transmembrane helix</keyword>
<dbReference type="PROSITE" id="PS50850">
    <property type="entry name" value="MFS"/>
    <property type="match status" value="1"/>
</dbReference>
<feature type="transmembrane region" description="Helical" evidence="7">
    <location>
        <begin position="383"/>
        <end position="405"/>
    </location>
</feature>
<dbReference type="Proteomes" id="UP000067523">
    <property type="component" value="Chromosome"/>
</dbReference>
<dbReference type="CDD" id="cd06173">
    <property type="entry name" value="MFS_MefA_like"/>
    <property type="match status" value="1"/>
</dbReference>
<feature type="transmembrane region" description="Helical" evidence="7">
    <location>
        <begin position="138"/>
        <end position="160"/>
    </location>
</feature>
<protein>
    <submittedName>
        <fullName evidence="9">ABC transporter permease</fullName>
    </submittedName>
</protein>
<keyword evidence="2" id="KW-0813">Transport</keyword>
<feature type="transmembrane region" description="Helical" evidence="7">
    <location>
        <begin position="217"/>
        <end position="242"/>
    </location>
</feature>
<evidence type="ECO:0000256" key="7">
    <source>
        <dbReference type="SAM" id="Phobius"/>
    </source>
</evidence>
<dbReference type="GO" id="GO:0005886">
    <property type="term" value="C:plasma membrane"/>
    <property type="evidence" value="ECO:0007669"/>
    <property type="project" value="UniProtKB-SubCell"/>
</dbReference>
<keyword evidence="4 7" id="KW-0812">Transmembrane</keyword>
<evidence type="ECO:0000256" key="5">
    <source>
        <dbReference type="ARBA" id="ARBA00022989"/>
    </source>
</evidence>
<evidence type="ECO:0000259" key="8">
    <source>
        <dbReference type="PROSITE" id="PS50850"/>
    </source>
</evidence>
<proteinExistence type="predicted"/>
<feature type="transmembrane region" description="Helical" evidence="7">
    <location>
        <begin position="9"/>
        <end position="31"/>
    </location>
</feature>
<organism evidence="9 10">
    <name type="scientific">Enterococcus rotai</name>
    <dbReference type="NCBI Taxonomy" id="118060"/>
    <lineage>
        <taxon>Bacteria</taxon>
        <taxon>Bacillati</taxon>
        <taxon>Bacillota</taxon>
        <taxon>Bacilli</taxon>
        <taxon>Lactobacillales</taxon>
        <taxon>Enterococcaceae</taxon>
        <taxon>Enterococcus</taxon>
    </lineage>
</organism>
<evidence type="ECO:0000313" key="10">
    <source>
        <dbReference type="Proteomes" id="UP000067523"/>
    </source>
</evidence>
<dbReference type="Pfam" id="PF07690">
    <property type="entry name" value="MFS_1"/>
    <property type="match status" value="1"/>
</dbReference>
<dbReference type="KEGG" id="erx:ATZ35_00545"/>
<evidence type="ECO:0000256" key="3">
    <source>
        <dbReference type="ARBA" id="ARBA00022475"/>
    </source>
</evidence>
<feature type="transmembrane region" description="Helical" evidence="7">
    <location>
        <begin position="353"/>
        <end position="377"/>
    </location>
</feature>
<feature type="transmembrane region" description="Helical" evidence="7">
    <location>
        <begin position="288"/>
        <end position="307"/>
    </location>
</feature>
<dbReference type="GO" id="GO:0022857">
    <property type="term" value="F:transmembrane transporter activity"/>
    <property type="evidence" value="ECO:0007669"/>
    <property type="project" value="InterPro"/>
</dbReference>
<dbReference type="AlphaFoldDB" id="A0A0U2XA33"/>
<evidence type="ECO:0000313" key="9">
    <source>
        <dbReference type="EMBL" id="ALS35697.1"/>
    </source>
</evidence>
<feature type="domain" description="Major facilitator superfamily (MFS) profile" evidence="8">
    <location>
        <begin position="8"/>
        <end position="410"/>
    </location>
</feature>
<feature type="transmembrane region" description="Helical" evidence="7">
    <location>
        <begin position="254"/>
        <end position="276"/>
    </location>
</feature>
<evidence type="ECO:0000256" key="6">
    <source>
        <dbReference type="ARBA" id="ARBA00023136"/>
    </source>
</evidence>
<keyword evidence="6 7" id="KW-0472">Membrane</keyword>
<evidence type="ECO:0000256" key="1">
    <source>
        <dbReference type="ARBA" id="ARBA00004651"/>
    </source>
</evidence>
<feature type="transmembrane region" description="Helical" evidence="7">
    <location>
        <begin position="43"/>
        <end position="65"/>
    </location>
</feature>
<dbReference type="PANTHER" id="PTHR43266">
    <property type="entry name" value="MACROLIDE-EFFLUX PROTEIN"/>
    <property type="match status" value="1"/>
</dbReference>
<dbReference type="RefSeq" id="WP_208928415.1">
    <property type="nucleotide sequence ID" value="NZ_CP013655.1"/>
</dbReference>
<dbReference type="SUPFAM" id="SSF103473">
    <property type="entry name" value="MFS general substrate transporter"/>
    <property type="match status" value="1"/>
</dbReference>
<dbReference type="PANTHER" id="PTHR43266:SF9">
    <property type="entry name" value="PERMEASE, MAJOR FACILITATOR SUPERFAMILY-RELATED"/>
    <property type="match status" value="1"/>
</dbReference>
<dbReference type="InterPro" id="IPR022324">
    <property type="entry name" value="Bacilysin_exporter_BacE_put"/>
</dbReference>
<dbReference type="InterPro" id="IPR036259">
    <property type="entry name" value="MFS_trans_sf"/>
</dbReference>
<evidence type="ECO:0000256" key="2">
    <source>
        <dbReference type="ARBA" id="ARBA00022448"/>
    </source>
</evidence>
<comment type="subcellular location">
    <subcellularLocation>
        <location evidence="1">Cell membrane</location>
        <topology evidence="1">Multi-pass membrane protein</topology>
    </subcellularLocation>
</comment>
<evidence type="ECO:0000256" key="4">
    <source>
        <dbReference type="ARBA" id="ARBA00022692"/>
    </source>
</evidence>
<accession>A0A0U2XA33</accession>
<feature type="transmembrane region" description="Helical" evidence="7">
    <location>
        <begin position="98"/>
        <end position="126"/>
    </location>
</feature>
<feature type="transmembrane region" description="Helical" evidence="7">
    <location>
        <begin position="313"/>
        <end position="341"/>
    </location>
</feature>